<evidence type="ECO:0008006" key="4">
    <source>
        <dbReference type="Google" id="ProtNLM"/>
    </source>
</evidence>
<keyword evidence="1" id="KW-1133">Transmembrane helix</keyword>
<dbReference type="RefSeq" id="WP_169666979.1">
    <property type="nucleotide sequence ID" value="NZ_CP076132.1"/>
</dbReference>
<protein>
    <recommendedName>
        <fullName evidence="4">DUF4178 domain-containing protein</fullName>
    </recommendedName>
</protein>
<proteinExistence type="predicted"/>
<gene>
    <name evidence="2" type="ORF">KMW28_02185</name>
</gene>
<evidence type="ECO:0000256" key="1">
    <source>
        <dbReference type="SAM" id="Phobius"/>
    </source>
</evidence>
<dbReference type="KEGG" id="fya:KMW28_02185"/>
<keyword evidence="3" id="KW-1185">Reference proteome</keyword>
<evidence type="ECO:0000313" key="3">
    <source>
        <dbReference type="Proteomes" id="UP000678679"/>
    </source>
</evidence>
<dbReference type="Proteomes" id="UP000678679">
    <property type="component" value="Chromosome 1"/>
</dbReference>
<accession>A0AAX1N4K0</accession>
<evidence type="ECO:0000313" key="2">
    <source>
        <dbReference type="EMBL" id="QWG02415.1"/>
    </source>
</evidence>
<sequence length="355" mass="41980">MKVVETRTGAAILTFKGKLTERLKSKIRKNTNPMGINYLFYFVGIIFSAYFFTLHWIFGLIILGIVTYLLSFTARKINRETYFKFILNHGVIYFISMDKDLDYREAHNTDIFEQLYIQKKQENTYILNLIFEKNGVRQQLDLLEFDEKYLQEMMDVKDYVHDFYNTIPEEVEEIELPDKNANFVPKKKRSFFKVFDQDLDDIRTKGVFTLKGEDYFVDKTYQTEWDNGMISYCFSLVGDTSLYYHPLVNRKFLFLESPANTSLIEDFIDEEEVMLEKARLLKYNGGQYYFVSRHRGVTSLDGNYLSDDVYQILFESENGEKILRFYDDKGKVTVTLGTIIQESQINQILPQIENN</sequence>
<keyword evidence="1" id="KW-0472">Membrane</keyword>
<feature type="transmembrane region" description="Helical" evidence="1">
    <location>
        <begin position="38"/>
        <end position="70"/>
    </location>
</feature>
<reference evidence="2 3" key="1">
    <citation type="submission" date="2021-05" db="EMBL/GenBank/DDBJ databases">
        <title>Comparative genomic studies on the polysaccharide-degrading batcterial strains of the Flammeovirga genus.</title>
        <authorList>
            <person name="Zewei F."/>
            <person name="Zheng Z."/>
            <person name="Yu L."/>
            <person name="Ruyue G."/>
            <person name="Yanhong M."/>
            <person name="Yuanyuan C."/>
            <person name="Jingyan G."/>
            <person name="Wenjun H."/>
        </authorList>
    </citation>
    <scope>NUCLEOTIDE SEQUENCE [LARGE SCALE GENOMIC DNA]</scope>
    <source>
        <strain evidence="2 3">NBRC:100898</strain>
    </source>
</reference>
<organism evidence="2 3">
    <name type="scientific">Flammeovirga yaeyamensis</name>
    <dbReference type="NCBI Taxonomy" id="367791"/>
    <lineage>
        <taxon>Bacteria</taxon>
        <taxon>Pseudomonadati</taxon>
        <taxon>Bacteroidota</taxon>
        <taxon>Cytophagia</taxon>
        <taxon>Cytophagales</taxon>
        <taxon>Flammeovirgaceae</taxon>
        <taxon>Flammeovirga</taxon>
    </lineage>
</organism>
<dbReference type="AlphaFoldDB" id="A0AAX1N4K0"/>
<name>A0AAX1N4K0_9BACT</name>
<dbReference type="EMBL" id="CP076132">
    <property type="protein sequence ID" value="QWG02415.1"/>
    <property type="molecule type" value="Genomic_DNA"/>
</dbReference>
<keyword evidence="1" id="KW-0812">Transmembrane</keyword>